<dbReference type="AlphaFoldDB" id="A0A4R5KZR2"/>
<feature type="transmembrane region" description="Helical" evidence="1">
    <location>
        <begin position="102"/>
        <end position="119"/>
    </location>
</feature>
<feature type="transmembrane region" description="Helical" evidence="1">
    <location>
        <begin position="78"/>
        <end position="95"/>
    </location>
</feature>
<dbReference type="OrthoDB" id="2609885at2"/>
<accession>A0A4R5KZR2</accession>
<dbReference type="RefSeq" id="WP_133225519.1">
    <property type="nucleotide sequence ID" value="NZ_SMRT01000001.1"/>
</dbReference>
<dbReference type="Proteomes" id="UP000295636">
    <property type="component" value="Unassembled WGS sequence"/>
</dbReference>
<organism evidence="2 3">
    <name type="scientific">Paenibacillus piri</name>
    <dbReference type="NCBI Taxonomy" id="2547395"/>
    <lineage>
        <taxon>Bacteria</taxon>
        <taxon>Bacillati</taxon>
        <taxon>Bacillota</taxon>
        <taxon>Bacilli</taxon>
        <taxon>Bacillales</taxon>
        <taxon>Paenibacillaceae</taxon>
        <taxon>Paenibacillus</taxon>
    </lineage>
</organism>
<protein>
    <submittedName>
        <fullName evidence="2">Uncharacterized protein</fullName>
    </submittedName>
</protein>
<evidence type="ECO:0000313" key="2">
    <source>
        <dbReference type="EMBL" id="TDG00809.1"/>
    </source>
</evidence>
<dbReference type="EMBL" id="SMRT01000001">
    <property type="protein sequence ID" value="TDG00809.1"/>
    <property type="molecule type" value="Genomic_DNA"/>
</dbReference>
<keyword evidence="1" id="KW-0812">Transmembrane</keyword>
<reference evidence="2 3" key="1">
    <citation type="submission" date="2019-03" db="EMBL/GenBank/DDBJ databases">
        <title>This is whole genome sequence of Paenibacillus sp MS74 strain.</title>
        <authorList>
            <person name="Trinh H.N."/>
        </authorList>
    </citation>
    <scope>NUCLEOTIDE SEQUENCE [LARGE SCALE GENOMIC DNA]</scope>
    <source>
        <strain evidence="2 3">MS74</strain>
    </source>
</reference>
<feature type="transmembrane region" description="Helical" evidence="1">
    <location>
        <begin position="9"/>
        <end position="26"/>
    </location>
</feature>
<keyword evidence="3" id="KW-1185">Reference proteome</keyword>
<keyword evidence="1" id="KW-1133">Transmembrane helix</keyword>
<comment type="caution">
    <text evidence="2">The sequence shown here is derived from an EMBL/GenBank/DDBJ whole genome shotgun (WGS) entry which is preliminary data.</text>
</comment>
<evidence type="ECO:0000256" key="1">
    <source>
        <dbReference type="SAM" id="Phobius"/>
    </source>
</evidence>
<gene>
    <name evidence="2" type="ORF">E1757_04105</name>
</gene>
<sequence length="130" mass="15307">MHRSARNRFWVIFVWLIVGFFIFPLTPPISQQLPYEDTVLNQPANSFTAMHLETVPSKQAVNLHKPTWPRNEQETEKWFGLSLLILFIIFLHSKVPELLRRFLLAPLKFTSVFVVMLSFDLSQSKFMNEN</sequence>
<keyword evidence="1" id="KW-0472">Membrane</keyword>
<proteinExistence type="predicted"/>
<evidence type="ECO:0000313" key="3">
    <source>
        <dbReference type="Proteomes" id="UP000295636"/>
    </source>
</evidence>
<name>A0A4R5KZR2_9BACL</name>